<protein>
    <submittedName>
        <fullName evidence="3">Uncharacterized protein</fullName>
    </submittedName>
</protein>
<feature type="repeat" description="TPR" evidence="1">
    <location>
        <begin position="78"/>
        <end position="111"/>
    </location>
</feature>
<dbReference type="STRING" id="221126.SAMN04489722_106287"/>
<dbReference type="PROSITE" id="PS50005">
    <property type="entry name" value="TPR"/>
    <property type="match status" value="1"/>
</dbReference>
<dbReference type="InterPro" id="IPR011990">
    <property type="entry name" value="TPR-like_helical_dom_sf"/>
</dbReference>
<dbReference type="RefSeq" id="WP_369450709.1">
    <property type="nucleotide sequence ID" value="NZ_BBNU01000018.1"/>
</dbReference>
<dbReference type="InterPro" id="IPR019734">
    <property type="entry name" value="TPR_rpt"/>
</dbReference>
<proteinExistence type="predicted"/>
<dbReference type="SUPFAM" id="SSF81901">
    <property type="entry name" value="HCP-like"/>
    <property type="match status" value="1"/>
</dbReference>
<comment type="caution">
    <text evidence="3">The sequence shown here is derived from an EMBL/GenBank/DDBJ whole genome shotgun (WGS) entry which is preliminary data.</text>
</comment>
<sequence>MGEHLESTQKMLFDVNLELGDFEAAKSYLETFKDFEDFDYIIRLSKWSDVRGDLDAAIKYMERAKTMAEYTNMPSTKKWVYTNLADYYGHAGKIEAAYKHYLMALEIDPQDAYSKKGIAWIVYSHEKNPKEALRILDYATRTHLSPDYYLLKADIAEYLEDAELQKEQLELYKKAVSNSQYGDMYNKYNALLFAEDINMKNKALEIALTEIENRPTPQSYDLLAWSYFNLGDTKKALTVMEDFVVGKTSEPDVLYHLARIYKVNGKLKKAEELKKELNNSIFELGPLMANEIRNI</sequence>
<reference evidence="3 4" key="1">
    <citation type="journal article" date="2014" name="Genome Announc.">
        <title>Draft Genome Sequences of Marine Flavobacterium Algibacter lectus Strains SS8 and NR4.</title>
        <authorList>
            <person name="Takatani N."/>
            <person name="Nakanishi M."/>
            <person name="Meirelles P."/>
            <person name="Mino S."/>
            <person name="Suda W."/>
            <person name="Oshima K."/>
            <person name="Hattori M."/>
            <person name="Ohkuma M."/>
            <person name="Hosokawa M."/>
            <person name="Miyashita K."/>
            <person name="Thompson F.L."/>
            <person name="Niwa A."/>
            <person name="Sawabe T."/>
            <person name="Sawabe T."/>
        </authorList>
    </citation>
    <scope>NUCLEOTIDE SEQUENCE [LARGE SCALE GENOMIC DNA]</scope>
    <source>
        <strain evidence="4">JCM19274</strain>
    </source>
</reference>
<dbReference type="EMBL" id="BBNU01000018">
    <property type="protein sequence ID" value="GAL81747.1"/>
    <property type="molecule type" value="Genomic_DNA"/>
</dbReference>
<dbReference type="Pfam" id="PF13181">
    <property type="entry name" value="TPR_8"/>
    <property type="match status" value="1"/>
</dbReference>
<evidence type="ECO:0000313" key="3">
    <source>
        <dbReference type="EMBL" id="GAL81747.1"/>
    </source>
</evidence>
<gene>
    <name evidence="3" type="ORF">JCM19274_306</name>
</gene>
<feature type="coiled-coil region" evidence="2">
    <location>
        <begin position="155"/>
        <end position="214"/>
    </location>
</feature>
<dbReference type="Proteomes" id="UP000029643">
    <property type="component" value="Unassembled WGS sequence"/>
</dbReference>
<evidence type="ECO:0000256" key="1">
    <source>
        <dbReference type="PROSITE-ProRule" id="PRU00339"/>
    </source>
</evidence>
<dbReference type="AlphaFoldDB" id="A0A090X6R6"/>
<evidence type="ECO:0000313" key="4">
    <source>
        <dbReference type="Proteomes" id="UP000029643"/>
    </source>
</evidence>
<dbReference type="Gene3D" id="1.25.40.10">
    <property type="entry name" value="Tetratricopeptide repeat domain"/>
    <property type="match status" value="1"/>
</dbReference>
<accession>A0A090X6R6</accession>
<keyword evidence="2" id="KW-0175">Coiled coil</keyword>
<dbReference type="Pfam" id="PF13174">
    <property type="entry name" value="TPR_6"/>
    <property type="match status" value="1"/>
</dbReference>
<evidence type="ECO:0000256" key="2">
    <source>
        <dbReference type="SAM" id="Coils"/>
    </source>
</evidence>
<keyword evidence="1" id="KW-0802">TPR repeat</keyword>
<organism evidence="3 4">
    <name type="scientific">Algibacter lectus</name>
    <dbReference type="NCBI Taxonomy" id="221126"/>
    <lineage>
        <taxon>Bacteria</taxon>
        <taxon>Pseudomonadati</taxon>
        <taxon>Bacteroidota</taxon>
        <taxon>Flavobacteriia</taxon>
        <taxon>Flavobacteriales</taxon>
        <taxon>Flavobacteriaceae</taxon>
        <taxon>Algibacter</taxon>
    </lineage>
</organism>
<name>A0A090X6R6_9FLAO</name>